<organism evidence="2 3">
    <name type="scientific">Paracidobacterium acidisoli</name>
    <dbReference type="NCBI Taxonomy" id="2303751"/>
    <lineage>
        <taxon>Bacteria</taxon>
        <taxon>Pseudomonadati</taxon>
        <taxon>Acidobacteriota</taxon>
        <taxon>Terriglobia</taxon>
        <taxon>Terriglobales</taxon>
        <taxon>Acidobacteriaceae</taxon>
        <taxon>Paracidobacterium</taxon>
    </lineage>
</organism>
<dbReference type="Proteomes" id="UP000264702">
    <property type="component" value="Unassembled WGS sequence"/>
</dbReference>
<accession>A0A372IR62</accession>
<dbReference type="Pfam" id="PF00903">
    <property type="entry name" value="Glyoxalase"/>
    <property type="match status" value="1"/>
</dbReference>
<protein>
    <submittedName>
        <fullName evidence="2">VOC family protein</fullName>
    </submittedName>
</protein>
<dbReference type="InterPro" id="IPR004360">
    <property type="entry name" value="Glyas_Fos-R_dOase_dom"/>
</dbReference>
<dbReference type="AlphaFoldDB" id="A0A372IR62"/>
<name>A0A372IR62_9BACT</name>
<sequence length="123" mass="13522">MPLDRVVTFLLTQNPEASTVFYRDTLGLRFLRDDGFALVFDIHGIMLRISKLPGFTPSPSTVLGWEVPDIAAAVSGLAQKGVAFERYPGLPQDEHAICTFPTGDKVAWFKDPDGNVLSFSQHA</sequence>
<evidence type="ECO:0000259" key="1">
    <source>
        <dbReference type="PROSITE" id="PS51819"/>
    </source>
</evidence>
<dbReference type="InterPro" id="IPR037523">
    <property type="entry name" value="VOC_core"/>
</dbReference>
<keyword evidence="3" id="KW-1185">Reference proteome</keyword>
<dbReference type="EMBL" id="QVQT01000003">
    <property type="protein sequence ID" value="RFU17261.1"/>
    <property type="molecule type" value="Genomic_DNA"/>
</dbReference>
<evidence type="ECO:0000313" key="2">
    <source>
        <dbReference type="EMBL" id="RFU17261.1"/>
    </source>
</evidence>
<evidence type="ECO:0000313" key="3">
    <source>
        <dbReference type="Proteomes" id="UP000264702"/>
    </source>
</evidence>
<dbReference type="InterPro" id="IPR029068">
    <property type="entry name" value="Glyas_Bleomycin-R_OHBP_Dase"/>
</dbReference>
<dbReference type="SUPFAM" id="SSF54593">
    <property type="entry name" value="Glyoxalase/Bleomycin resistance protein/Dihydroxybiphenyl dioxygenase"/>
    <property type="match status" value="1"/>
</dbReference>
<dbReference type="OrthoDB" id="9804944at2"/>
<gene>
    <name evidence="2" type="ORF">D0Y96_09710</name>
</gene>
<dbReference type="PROSITE" id="PS51819">
    <property type="entry name" value="VOC"/>
    <property type="match status" value="1"/>
</dbReference>
<dbReference type="RefSeq" id="WP_117299771.1">
    <property type="nucleotide sequence ID" value="NZ_QVQT02000003.1"/>
</dbReference>
<dbReference type="Gene3D" id="3.10.180.10">
    <property type="entry name" value="2,3-Dihydroxybiphenyl 1,2-Dioxygenase, domain 1"/>
    <property type="match status" value="1"/>
</dbReference>
<proteinExistence type="predicted"/>
<feature type="domain" description="VOC" evidence="1">
    <location>
        <begin position="2"/>
        <end position="122"/>
    </location>
</feature>
<reference evidence="2 3" key="1">
    <citation type="submission" date="2018-08" db="EMBL/GenBank/DDBJ databases">
        <title>Acidipila sp. 4G-K13, an acidobacterium isolated from forest soil.</title>
        <authorList>
            <person name="Gao Z.-H."/>
            <person name="Qiu L.-H."/>
        </authorList>
    </citation>
    <scope>NUCLEOTIDE SEQUENCE [LARGE SCALE GENOMIC DNA]</scope>
    <source>
        <strain evidence="2 3">4G-K13</strain>
    </source>
</reference>
<comment type="caution">
    <text evidence="2">The sequence shown here is derived from an EMBL/GenBank/DDBJ whole genome shotgun (WGS) entry which is preliminary data.</text>
</comment>